<dbReference type="KEGG" id="mgk:FSB76_15475"/>
<organism evidence="1 2">
    <name type="scientific">Mucilaginibacter ginsenosidivorax</name>
    <dbReference type="NCBI Taxonomy" id="862126"/>
    <lineage>
        <taxon>Bacteria</taxon>
        <taxon>Pseudomonadati</taxon>
        <taxon>Bacteroidota</taxon>
        <taxon>Sphingobacteriia</taxon>
        <taxon>Sphingobacteriales</taxon>
        <taxon>Sphingobacteriaceae</taxon>
        <taxon>Mucilaginibacter</taxon>
    </lineage>
</organism>
<sequence>MMDTIHKPESVPKKATLINLGSNDEPIFNWVEYIGKFKTNGKIYPHIYGVKFYDRTGAVRTSYFENLDLRNNNKDIPFEDFRFLNFPAADDIKITNGLDTLILFSVTSDRDYDEVREGVVFKDINRVLKVGVKNKFISTKSLQANLKKASGNLYVLTLKGGTKIQYKLSSSCTEPPSELSFINTNDGKAFFLERTCYLELVNKEDLMKIKPDFVE</sequence>
<gene>
    <name evidence="1" type="ORF">FSB76_15475</name>
</gene>
<reference evidence="1 2" key="1">
    <citation type="journal article" date="2013" name="J. Microbiol.">
        <title>Mucilaginibacter ginsenosidivorax sp. nov., with ginsenoside converting activity isolated from sediment.</title>
        <authorList>
            <person name="Kim J.K."/>
            <person name="Choi T.E."/>
            <person name="Liu Q.M."/>
            <person name="Park H.Y."/>
            <person name="Yi T.H."/>
            <person name="Yoon M.H."/>
            <person name="Kim S.C."/>
            <person name="Im W.T."/>
        </authorList>
    </citation>
    <scope>NUCLEOTIDE SEQUENCE [LARGE SCALE GENOMIC DNA]</scope>
    <source>
        <strain evidence="1 2">KHI28</strain>
    </source>
</reference>
<proteinExistence type="predicted"/>
<name>A0A5B8W0E9_9SPHI</name>
<evidence type="ECO:0000313" key="1">
    <source>
        <dbReference type="EMBL" id="QEC77274.1"/>
    </source>
</evidence>
<evidence type="ECO:0000313" key="2">
    <source>
        <dbReference type="Proteomes" id="UP000321362"/>
    </source>
</evidence>
<keyword evidence="2" id="KW-1185">Reference proteome</keyword>
<protein>
    <submittedName>
        <fullName evidence="1">Uncharacterized protein</fullName>
    </submittedName>
</protein>
<dbReference type="Proteomes" id="UP000321362">
    <property type="component" value="Chromosome"/>
</dbReference>
<accession>A0A5B8W0E9</accession>
<dbReference type="OrthoDB" id="1494342at2"/>
<dbReference type="RefSeq" id="WP_147054808.1">
    <property type="nucleotide sequence ID" value="NZ_CP042437.1"/>
</dbReference>
<dbReference type="AlphaFoldDB" id="A0A5B8W0E9"/>
<dbReference type="EMBL" id="CP042437">
    <property type="protein sequence ID" value="QEC77274.1"/>
    <property type="molecule type" value="Genomic_DNA"/>
</dbReference>